<dbReference type="Proteomes" id="UP000632766">
    <property type="component" value="Unassembled WGS sequence"/>
</dbReference>
<sequence length="91" mass="10631">MTLTFKGRPIDMAIENSYEQTFADFWQNILCDENGEIDLDSVKRELHDYYIVMQEATKVYHELTGGKISKPNTKAVHVIQLAYEHFAIYKD</sequence>
<dbReference type="AlphaFoldDB" id="A0A8J7HYR2"/>
<proteinExistence type="predicted"/>
<dbReference type="EMBL" id="JAECZC010000076">
    <property type="protein sequence ID" value="MBH8565922.1"/>
    <property type="molecule type" value="Genomic_DNA"/>
</dbReference>
<evidence type="ECO:0000313" key="1">
    <source>
        <dbReference type="EMBL" id="MBH8565922.1"/>
    </source>
</evidence>
<keyword evidence="2" id="KW-1185">Reference proteome</keyword>
<protein>
    <submittedName>
        <fullName evidence="1">Uncharacterized protein</fullName>
    </submittedName>
</protein>
<evidence type="ECO:0000313" key="2">
    <source>
        <dbReference type="Proteomes" id="UP000632766"/>
    </source>
</evidence>
<reference evidence="1 2" key="1">
    <citation type="journal article" date="2021" name="Int. J. Syst. Evol. Microbiol.">
        <title>Amazonocrinis nigriterrae gen. nov., sp. nov., Atlanticothrix silvestris gen. nov., sp. nov. and Dendronalium phyllosphericum gen. nov., sp. nov., nostocacean cyanobacteria from Brazilian environments.</title>
        <authorList>
            <person name="Alvarenga D.O."/>
            <person name="Andreote A.P.D."/>
            <person name="Branco L.H.Z."/>
            <person name="Delbaje E."/>
            <person name="Cruz R.B."/>
            <person name="Varani A.M."/>
            <person name="Fiore M.F."/>
        </authorList>
    </citation>
    <scope>NUCLEOTIDE SEQUENCE [LARGE SCALE GENOMIC DNA]</scope>
    <source>
        <strain evidence="1 2">CENA67</strain>
    </source>
</reference>
<accession>A0A8J7HYR2</accession>
<name>A0A8J7HYR2_9NOST</name>
<gene>
    <name evidence="1" type="ORF">I8748_27775</name>
</gene>
<dbReference type="RefSeq" id="WP_198127705.1">
    <property type="nucleotide sequence ID" value="NZ_JAECZC010000076.1"/>
</dbReference>
<organism evidence="1 2">
    <name type="scientific">Amazonocrinis nigriterrae CENA67</name>
    <dbReference type="NCBI Taxonomy" id="2794033"/>
    <lineage>
        <taxon>Bacteria</taxon>
        <taxon>Bacillati</taxon>
        <taxon>Cyanobacteriota</taxon>
        <taxon>Cyanophyceae</taxon>
        <taxon>Nostocales</taxon>
        <taxon>Nostocaceae</taxon>
        <taxon>Amazonocrinis</taxon>
        <taxon>Amazonocrinis nigriterrae</taxon>
    </lineage>
</organism>
<comment type="caution">
    <text evidence="1">The sequence shown here is derived from an EMBL/GenBank/DDBJ whole genome shotgun (WGS) entry which is preliminary data.</text>
</comment>